<keyword evidence="2" id="KW-1185">Reference proteome</keyword>
<protein>
    <submittedName>
        <fullName evidence="1">Uncharacterized protein</fullName>
    </submittedName>
</protein>
<dbReference type="AlphaFoldDB" id="A0AAD8CVY1"/>
<dbReference type="EMBL" id="JAGXEW010000023">
    <property type="protein sequence ID" value="KAK1158967.1"/>
    <property type="molecule type" value="Genomic_DNA"/>
</dbReference>
<proteinExistence type="predicted"/>
<comment type="caution">
    <text evidence="1">The sequence shown here is derived from an EMBL/GenBank/DDBJ whole genome shotgun (WGS) entry which is preliminary data.</text>
</comment>
<sequence length="83" mass="9409">MFCHLSALGGHHLGETVRRTLKILASNVVWAQFSLKGKEGQETFSGDDHLSCFTKYLKSHSSHRKRKSRTCDSVRVAHISKRL</sequence>
<gene>
    <name evidence="1" type="ORF">AOXY_G22809</name>
</gene>
<reference evidence="1" key="1">
    <citation type="submission" date="2022-02" db="EMBL/GenBank/DDBJ databases">
        <title>Atlantic sturgeon de novo genome assembly.</title>
        <authorList>
            <person name="Stock M."/>
            <person name="Klopp C."/>
            <person name="Guiguen Y."/>
            <person name="Cabau C."/>
            <person name="Parinello H."/>
            <person name="Santidrian Yebra-Pimentel E."/>
            <person name="Kuhl H."/>
            <person name="Dirks R.P."/>
            <person name="Guessner J."/>
            <person name="Wuertz S."/>
            <person name="Du K."/>
            <person name="Schartl M."/>
        </authorList>
    </citation>
    <scope>NUCLEOTIDE SEQUENCE</scope>
    <source>
        <strain evidence="1">STURGEONOMICS-FGT-2020</strain>
        <tissue evidence="1">Whole blood</tissue>
    </source>
</reference>
<evidence type="ECO:0000313" key="1">
    <source>
        <dbReference type="EMBL" id="KAK1158967.1"/>
    </source>
</evidence>
<dbReference type="Proteomes" id="UP001230051">
    <property type="component" value="Unassembled WGS sequence"/>
</dbReference>
<accession>A0AAD8CVY1</accession>
<evidence type="ECO:0000313" key="2">
    <source>
        <dbReference type="Proteomes" id="UP001230051"/>
    </source>
</evidence>
<name>A0AAD8CVY1_ACIOX</name>
<organism evidence="1 2">
    <name type="scientific">Acipenser oxyrinchus oxyrinchus</name>
    <dbReference type="NCBI Taxonomy" id="40147"/>
    <lineage>
        <taxon>Eukaryota</taxon>
        <taxon>Metazoa</taxon>
        <taxon>Chordata</taxon>
        <taxon>Craniata</taxon>
        <taxon>Vertebrata</taxon>
        <taxon>Euteleostomi</taxon>
        <taxon>Actinopterygii</taxon>
        <taxon>Chondrostei</taxon>
        <taxon>Acipenseriformes</taxon>
        <taxon>Acipenseridae</taxon>
        <taxon>Acipenser</taxon>
    </lineage>
</organism>